<name>A0A8X6FUE8_TRICU</name>
<sequence>MSHKKKIFKVPIIARDGCVTPSDMTKTTFRRNEKITLKENRICSNKRSKINPPYPEFGINDISIKERMTQLSLSEEGRPPALRPGMVGATRPLSATAAIQIVCGTFQRWTFAFSSRRKVETFFVRSSASGQSKK</sequence>
<keyword evidence="2" id="KW-1185">Reference proteome</keyword>
<dbReference type="AlphaFoldDB" id="A0A8X6FUE8"/>
<protein>
    <submittedName>
        <fullName evidence="1">Uncharacterized protein</fullName>
    </submittedName>
</protein>
<evidence type="ECO:0000313" key="1">
    <source>
        <dbReference type="EMBL" id="GFQ89422.1"/>
    </source>
</evidence>
<accession>A0A8X6FUE8</accession>
<evidence type="ECO:0000313" key="2">
    <source>
        <dbReference type="Proteomes" id="UP000887116"/>
    </source>
</evidence>
<reference evidence="1" key="1">
    <citation type="submission" date="2020-07" db="EMBL/GenBank/DDBJ databases">
        <title>Multicomponent nature underlies the extraordinary mechanical properties of spider dragline silk.</title>
        <authorList>
            <person name="Kono N."/>
            <person name="Nakamura H."/>
            <person name="Mori M."/>
            <person name="Yoshida Y."/>
            <person name="Ohtoshi R."/>
            <person name="Malay A.D."/>
            <person name="Moran D.A.P."/>
            <person name="Tomita M."/>
            <person name="Numata K."/>
            <person name="Arakawa K."/>
        </authorList>
    </citation>
    <scope>NUCLEOTIDE SEQUENCE</scope>
</reference>
<dbReference type="EMBL" id="BMAO01003676">
    <property type="protein sequence ID" value="GFQ89422.1"/>
    <property type="molecule type" value="Genomic_DNA"/>
</dbReference>
<proteinExistence type="predicted"/>
<dbReference type="OrthoDB" id="10467939at2759"/>
<comment type="caution">
    <text evidence="1">The sequence shown here is derived from an EMBL/GenBank/DDBJ whole genome shotgun (WGS) entry which is preliminary data.</text>
</comment>
<gene>
    <name evidence="1" type="ORF">TNCT_173871</name>
</gene>
<dbReference type="Proteomes" id="UP000887116">
    <property type="component" value="Unassembled WGS sequence"/>
</dbReference>
<organism evidence="1 2">
    <name type="scientific">Trichonephila clavata</name>
    <name type="common">Joro spider</name>
    <name type="synonym">Nephila clavata</name>
    <dbReference type="NCBI Taxonomy" id="2740835"/>
    <lineage>
        <taxon>Eukaryota</taxon>
        <taxon>Metazoa</taxon>
        <taxon>Ecdysozoa</taxon>
        <taxon>Arthropoda</taxon>
        <taxon>Chelicerata</taxon>
        <taxon>Arachnida</taxon>
        <taxon>Araneae</taxon>
        <taxon>Araneomorphae</taxon>
        <taxon>Entelegynae</taxon>
        <taxon>Araneoidea</taxon>
        <taxon>Nephilidae</taxon>
        <taxon>Trichonephila</taxon>
    </lineage>
</organism>